<dbReference type="PANTHER" id="PTHR21621">
    <property type="entry name" value="RIBOSOMAL PROTEIN S6 MODIFICATION PROTEIN"/>
    <property type="match status" value="1"/>
</dbReference>
<dbReference type="Proteomes" id="UP000264310">
    <property type="component" value="Unassembled WGS sequence"/>
</dbReference>
<dbReference type="SUPFAM" id="SSF56059">
    <property type="entry name" value="Glutathione synthetase ATP-binding domain-like"/>
    <property type="match status" value="1"/>
</dbReference>
<evidence type="ECO:0000256" key="1">
    <source>
        <dbReference type="ARBA" id="ARBA00022723"/>
    </source>
</evidence>
<dbReference type="GO" id="GO:0046872">
    <property type="term" value="F:metal ion binding"/>
    <property type="evidence" value="ECO:0007669"/>
    <property type="project" value="UniProtKB-KW"/>
</dbReference>
<comment type="caution">
    <text evidence="6">The sequence shown here is derived from an EMBL/GenBank/DDBJ whole genome shotgun (WGS) entry which is preliminary data.</text>
</comment>
<evidence type="ECO:0000256" key="4">
    <source>
        <dbReference type="PROSITE-ProRule" id="PRU00409"/>
    </source>
</evidence>
<dbReference type="Gene3D" id="3.40.50.20">
    <property type="match status" value="1"/>
</dbReference>
<gene>
    <name evidence="6" type="ORF">DYI37_13835</name>
</gene>
<reference evidence="6 7" key="1">
    <citation type="submission" date="2018-08" db="EMBL/GenBank/DDBJ databases">
        <title>Fulvimarina sp. 85, whole genome shotgun sequence.</title>
        <authorList>
            <person name="Tuo L."/>
        </authorList>
    </citation>
    <scope>NUCLEOTIDE SEQUENCE [LARGE SCALE GENOMIC DNA]</scope>
    <source>
        <strain evidence="6 7">85</strain>
    </source>
</reference>
<dbReference type="InterPro" id="IPR013651">
    <property type="entry name" value="ATP-grasp_RimK-type"/>
</dbReference>
<evidence type="ECO:0000256" key="3">
    <source>
        <dbReference type="ARBA" id="ARBA00022840"/>
    </source>
</evidence>
<dbReference type="Pfam" id="PF08443">
    <property type="entry name" value="RimK"/>
    <property type="match status" value="1"/>
</dbReference>
<organism evidence="6 7">
    <name type="scientific">Fulvimarina endophytica</name>
    <dbReference type="NCBI Taxonomy" id="2293836"/>
    <lineage>
        <taxon>Bacteria</taxon>
        <taxon>Pseudomonadati</taxon>
        <taxon>Pseudomonadota</taxon>
        <taxon>Alphaproteobacteria</taxon>
        <taxon>Hyphomicrobiales</taxon>
        <taxon>Aurantimonadaceae</taxon>
        <taxon>Fulvimarina</taxon>
    </lineage>
</organism>
<evidence type="ECO:0000256" key="2">
    <source>
        <dbReference type="ARBA" id="ARBA00022741"/>
    </source>
</evidence>
<keyword evidence="2 4" id="KW-0547">Nucleotide-binding</keyword>
<evidence type="ECO:0000313" key="6">
    <source>
        <dbReference type="EMBL" id="RFC63022.1"/>
    </source>
</evidence>
<dbReference type="InterPro" id="IPR011761">
    <property type="entry name" value="ATP-grasp"/>
</dbReference>
<dbReference type="PROSITE" id="PS50975">
    <property type="entry name" value="ATP_GRASP"/>
    <property type="match status" value="1"/>
</dbReference>
<feature type="domain" description="ATP-grasp" evidence="5">
    <location>
        <begin position="110"/>
        <end position="291"/>
    </location>
</feature>
<dbReference type="NCBIfam" id="TIGR00768">
    <property type="entry name" value="rimK_fam"/>
    <property type="match status" value="1"/>
</dbReference>
<dbReference type="InterPro" id="IPR013815">
    <property type="entry name" value="ATP_grasp_subdomain_1"/>
</dbReference>
<dbReference type="GO" id="GO:0016879">
    <property type="term" value="F:ligase activity, forming carbon-nitrogen bonds"/>
    <property type="evidence" value="ECO:0007669"/>
    <property type="project" value="TreeGrafter"/>
</dbReference>
<dbReference type="RefSeq" id="WP_116683840.1">
    <property type="nucleotide sequence ID" value="NZ_QURL01000005.1"/>
</dbReference>
<name>A0A371X1B5_9HYPH</name>
<dbReference type="AlphaFoldDB" id="A0A371X1B5"/>
<dbReference type="PANTHER" id="PTHR21621:SF0">
    <property type="entry name" value="BETA-CITRYLGLUTAMATE SYNTHASE B-RELATED"/>
    <property type="match status" value="1"/>
</dbReference>
<keyword evidence="7" id="KW-1185">Reference proteome</keyword>
<dbReference type="Gene3D" id="3.30.470.20">
    <property type="entry name" value="ATP-grasp fold, B domain"/>
    <property type="match status" value="1"/>
</dbReference>
<keyword evidence="1" id="KW-0479">Metal-binding</keyword>
<sequence>MAASPRILIVTASLDRHARQLGTAFEALGAKAHFARLAEIGFDTGTRSGLAIPGFADDLPDAVCVRTVDGGTFEAVTRRLGILHALAQIGVPVSNSARAIEACVDKAATSFRLHARGLPSPRSICIENRADAVAALEAAGRPMVLKPLFGSQGKGLKLLREPSDLPPDDEIAGQVFYLQEFAGKAIGTRWTDYRILVSNDRAIAGMRREAANWITNIKQGATALPMEADERMNALAVDAARAVGADFCGVDLLRDGDGAIQIIEVNSMPAWTGLSRVTPIDIALERAGDLLAQLARTGPSEIAGSLLPHAV</sequence>
<protein>
    <submittedName>
        <fullName evidence="6">RimK family alpha-L-glutamate ligase</fullName>
    </submittedName>
</protein>
<dbReference type="EMBL" id="QURL01000005">
    <property type="protein sequence ID" value="RFC63022.1"/>
    <property type="molecule type" value="Genomic_DNA"/>
</dbReference>
<dbReference type="InterPro" id="IPR004666">
    <property type="entry name" value="Rp_bS6_RimK/Lys_biosynth_LsyX"/>
</dbReference>
<dbReference type="GO" id="GO:0005524">
    <property type="term" value="F:ATP binding"/>
    <property type="evidence" value="ECO:0007669"/>
    <property type="project" value="UniProtKB-UniRule"/>
</dbReference>
<evidence type="ECO:0000259" key="5">
    <source>
        <dbReference type="PROSITE" id="PS50975"/>
    </source>
</evidence>
<accession>A0A371X1B5</accession>
<keyword evidence="3 4" id="KW-0067">ATP-binding</keyword>
<evidence type="ECO:0000313" key="7">
    <source>
        <dbReference type="Proteomes" id="UP000264310"/>
    </source>
</evidence>
<dbReference type="OrthoDB" id="9786585at2"/>
<dbReference type="Gene3D" id="3.30.1490.20">
    <property type="entry name" value="ATP-grasp fold, A domain"/>
    <property type="match status" value="1"/>
</dbReference>
<keyword evidence="6" id="KW-0436">Ligase</keyword>
<dbReference type="GO" id="GO:0005737">
    <property type="term" value="C:cytoplasm"/>
    <property type="evidence" value="ECO:0007669"/>
    <property type="project" value="TreeGrafter"/>
</dbReference>
<proteinExistence type="predicted"/>